<protein>
    <submittedName>
        <fullName evidence="1">Uncharacterized protein</fullName>
    </submittedName>
</protein>
<name>A0A1I5X537_9PSEU</name>
<sequence>MFSRPRPLREGVERVGDPIAVLPVAYHLLWSGQLCCDLDTPLSMEMPVHAGVRR</sequence>
<organism evidence="1 2">
    <name type="scientific">Amycolatopsis rubida</name>
    <dbReference type="NCBI Taxonomy" id="112413"/>
    <lineage>
        <taxon>Bacteria</taxon>
        <taxon>Bacillati</taxon>
        <taxon>Actinomycetota</taxon>
        <taxon>Actinomycetes</taxon>
        <taxon>Pseudonocardiales</taxon>
        <taxon>Pseudonocardiaceae</taxon>
        <taxon>Amycolatopsis</taxon>
    </lineage>
</organism>
<dbReference type="STRING" id="112413.SAMN05421854_11039"/>
<evidence type="ECO:0000313" key="1">
    <source>
        <dbReference type="EMBL" id="SFQ27125.1"/>
    </source>
</evidence>
<reference evidence="1 2" key="1">
    <citation type="submission" date="2016-10" db="EMBL/GenBank/DDBJ databases">
        <authorList>
            <person name="de Groot N.N."/>
        </authorList>
    </citation>
    <scope>NUCLEOTIDE SEQUENCE [LARGE SCALE GENOMIC DNA]</scope>
    <source>
        <strain evidence="1 2">DSM 44637</strain>
    </source>
</reference>
<dbReference type="Proteomes" id="UP000199137">
    <property type="component" value="Unassembled WGS sequence"/>
</dbReference>
<dbReference type="AlphaFoldDB" id="A0A1I5X537"/>
<evidence type="ECO:0000313" key="2">
    <source>
        <dbReference type="Proteomes" id="UP000199137"/>
    </source>
</evidence>
<accession>A0A1I5X537</accession>
<dbReference type="EMBL" id="FOWC01000010">
    <property type="protein sequence ID" value="SFQ27125.1"/>
    <property type="molecule type" value="Genomic_DNA"/>
</dbReference>
<gene>
    <name evidence="1" type="ORF">SAMN05421854_11039</name>
</gene>
<proteinExistence type="predicted"/>